<proteinExistence type="predicted"/>
<evidence type="ECO:0008006" key="2">
    <source>
        <dbReference type="Google" id="ProtNLM"/>
    </source>
</evidence>
<dbReference type="InterPro" id="IPR032675">
    <property type="entry name" value="LRR_dom_sf"/>
</dbReference>
<sequence length="516" mass="57133">MAKKIEKFMLSKELQDQIDQVSNLSQIHLDQLDPSLKTLLTNIGTASQGVISYDDSEIRNRVIALEKNSATKTGWFNKTSDKLAKSMLDEELSNLIIEMQDFSDALFTKLNKTDADSRYRLKEDKIQLSDLSDEFSNNVRSINNKVNALNTTFAGMQFVANDVENLKNIINDLPNTAITQSAADLRYRKLDTKINLGDLGTDLQPHVRELVNNSQKLTNVALKSDVDACRKKDTKIQLSDLEDSIITKINIVDQLSTNINTRITDLVANSFDTGFEKALVKTFVGEYTILNKQEFQDYIQKVLTDNYTDIITDNRATFGQIFFAIYKELNKNNADLTFLSNVLNGINSQLANIQTQFAYVTDLKNKKAATHITTLANIFGLPENVIDDYSSVGGEIQEVSSPASTTILQADTIKADFTEDGVRTADTYIGVATNAIHDSDVLTYLDLKNVTSINANAVKTCPNLNTILLPSIKTIAAGAFVGCDNIALIVLPEGYVINHNEGFPAMARVIRVVGKA</sequence>
<evidence type="ECO:0000313" key="1">
    <source>
        <dbReference type="EMBL" id="DAG00722.1"/>
    </source>
</evidence>
<accession>A0A8S5V1U5</accession>
<protein>
    <recommendedName>
        <fullName evidence="2">Leucine-rich repeat domain-containing protein</fullName>
    </recommendedName>
</protein>
<dbReference type="Gene3D" id="3.80.10.10">
    <property type="entry name" value="Ribonuclease Inhibitor"/>
    <property type="match status" value="1"/>
</dbReference>
<organism evidence="1">
    <name type="scientific">Myoviridae sp. ctJ2i1</name>
    <dbReference type="NCBI Taxonomy" id="2825079"/>
    <lineage>
        <taxon>Viruses</taxon>
        <taxon>Duplodnaviria</taxon>
        <taxon>Heunggongvirae</taxon>
        <taxon>Uroviricota</taxon>
        <taxon>Caudoviricetes</taxon>
    </lineage>
</organism>
<name>A0A8S5V1U5_9CAUD</name>
<reference evidence="1" key="1">
    <citation type="journal article" date="2021" name="Proc. Natl. Acad. Sci. U.S.A.">
        <title>A Catalog of Tens of Thousands of Viruses from Human Metagenomes Reveals Hidden Associations with Chronic Diseases.</title>
        <authorList>
            <person name="Tisza M.J."/>
            <person name="Buck C.B."/>
        </authorList>
    </citation>
    <scope>NUCLEOTIDE SEQUENCE</scope>
    <source>
        <strain evidence="1">CtJ2i1</strain>
    </source>
</reference>
<dbReference type="EMBL" id="BK016182">
    <property type="protein sequence ID" value="DAG00722.1"/>
    <property type="molecule type" value="Genomic_DNA"/>
</dbReference>